<accession>C8TDL5</accession>
<sequence>MVAWAGILPDPHSEGTVYGFNSSVKNGLELANRRSEVRKRTANTGNRLQSGKRNFMYLYIHYERSRYATRFVQSPSTVGEMISMGSFNRFWLCTDFYDYVEEQHLHCHDILHHGLAECSKDQFCVPSVHRGTNASAEAIKLLAAEGNCI</sequence>
<organism evidence="1 2">
    <name type="scientific">Eimeria tenella</name>
    <name type="common">Coccidian parasite</name>
    <dbReference type="NCBI Taxonomy" id="5802"/>
    <lineage>
        <taxon>Eukaryota</taxon>
        <taxon>Sar</taxon>
        <taxon>Alveolata</taxon>
        <taxon>Apicomplexa</taxon>
        <taxon>Conoidasida</taxon>
        <taxon>Coccidia</taxon>
        <taxon>Eucoccidiorida</taxon>
        <taxon>Eimeriorina</taxon>
        <taxon>Eimeriidae</taxon>
        <taxon>Eimeria</taxon>
    </lineage>
</organism>
<evidence type="ECO:0000313" key="2">
    <source>
        <dbReference type="Proteomes" id="UP000243681"/>
    </source>
</evidence>
<name>C8TDL5_EIMTE</name>
<dbReference type="AlphaFoldDB" id="C8TDL5"/>
<dbReference type="EMBL" id="AM269894">
    <property type="protein sequence ID" value="CAK51351.1"/>
    <property type="molecule type" value="Genomic_DNA"/>
</dbReference>
<reference evidence="1 2" key="1">
    <citation type="journal article" date="2007" name="Genome Res.">
        <title>Sequencing and analysis of chromosome 1 of Eimeria tenella reveals a unique segmental organization.</title>
        <authorList>
            <person name="Ling K.H."/>
            <person name="Rajandream M.A."/>
            <person name="Rivailler P."/>
            <person name="Ivens A."/>
            <person name="Yap S.J."/>
            <person name="Madeira A.M.B.N."/>
            <person name="Mungall K."/>
            <person name="Billington K."/>
            <person name="Yee W.Y."/>
            <person name="Bankier A.T."/>
            <person name="Carroll F."/>
            <person name="Durham A.M."/>
            <person name="Peters N."/>
            <person name="Loo S.S."/>
            <person name="Mat-Isa M.N."/>
            <person name="Novaes J."/>
            <person name="Quail M."/>
            <person name="Rosli R."/>
            <person name="Shamsudin M.N."/>
            <person name="Sobreira T.J.P."/>
            <person name="Tivey A.R."/>
            <person name="Wai S.F."/>
            <person name="White S."/>
            <person name="Wu X."/>
            <person name="Kerhornou A.X."/>
            <person name="Blake D."/>
            <person name="Mohamed R."/>
            <person name="Shirley M."/>
            <person name="Gruber A."/>
            <person name="Berriman M."/>
            <person name="Tomley F."/>
            <person name="Dear P.H."/>
            <person name="Wan K.L."/>
        </authorList>
    </citation>
    <scope>NUCLEOTIDE SEQUENCE [LARGE SCALE GENOMIC DNA]</scope>
    <source>
        <strain evidence="1 2">Houghton</strain>
    </source>
</reference>
<proteinExistence type="predicted"/>
<protein>
    <submittedName>
        <fullName evidence="1">Uncharacterized protein</fullName>
    </submittedName>
</protein>
<gene>
    <name evidence="1" type="ORF">e1012e08.tmp0201</name>
</gene>
<dbReference type="Proteomes" id="UP000243681">
    <property type="component" value="Chromosome 1"/>
</dbReference>
<evidence type="ECO:0000313" key="1">
    <source>
        <dbReference type="EMBL" id="CAK51351.1"/>
    </source>
</evidence>